<reference evidence="1" key="1">
    <citation type="submission" date="2019-08" db="EMBL/GenBank/DDBJ databases">
        <title>The genome of the North American firefly Photinus pyralis.</title>
        <authorList>
            <consortium name="Photinus pyralis genome working group"/>
            <person name="Fallon T.R."/>
            <person name="Sander Lower S.E."/>
            <person name="Weng J.-K."/>
        </authorList>
    </citation>
    <scope>NUCLEOTIDE SEQUENCE</scope>
    <source>
        <strain evidence="1">TRF0915ILg1</strain>
        <tissue evidence="1">Whole body</tissue>
    </source>
</reference>
<accession>A0A8K0G120</accession>
<dbReference type="Proteomes" id="UP000801492">
    <property type="component" value="Unassembled WGS sequence"/>
</dbReference>
<evidence type="ECO:0000313" key="1">
    <source>
        <dbReference type="EMBL" id="KAF2881804.1"/>
    </source>
</evidence>
<sequence length="74" mass="8481">MMKALSELGCERPRKTRNEEVKGVIEMQGKEGSKQQCKIFGTEMEWSVCKEYCKFWPLPPMFDCPVGETCCLLG</sequence>
<organism evidence="1 2">
    <name type="scientific">Ignelater luminosus</name>
    <name type="common">Cucubano</name>
    <name type="synonym">Pyrophorus luminosus</name>
    <dbReference type="NCBI Taxonomy" id="2038154"/>
    <lineage>
        <taxon>Eukaryota</taxon>
        <taxon>Metazoa</taxon>
        <taxon>Ecdysozoa</taxon>
        <taxon>Arthropoda</taxon>
        <taxon>Hexapoda</taxon>
        <taxon>Insecta</taxon>
        <taxon>Pterygota</taxon>
        <taxon>Neoptera</taxon>
        <taxon>Endopterygota</taxon>
        <taxon>Coleoptera</taxon>
        <taxon>Polyphaga</taxon>
        <taxon>Elateriformia</taxon>
        <taxon>Elateroidea</taxon>
        <taxon>Elateridae</taxon>
        <taxon>Agrypninae</taxon>
        <taxon>Pyrophorini</taxon>
        <taxon>Ignelater</taxon>
    </lineage>
</organism>
<dbReference type="AlphaFoldDB" id="A0A8K0G120"/>
<proteinExistence type="predicted"/>
<comment type="caution">
    <text evidence="1">The sequence shown here is derived from an EMBL/GenBank/DDBJ whole genome shotgun (WGS) entry which is preliminary data.</text>
</comment>
<gene>
    <name evidence="1" type="ORF">ILUMI_24360</name>
</gene>
<protein>
    <submittedName>
        <fullName evidence="1">Uncharacterized protein</fullName>
    </submittedName>
</protein>
<keyword evidence="2" id="KW-1185">Reference proteome</keyword>
<dbReference type="EMBL" id="VTPC01090697">
    <property type="protein sequence ID" value="KAF2881804.1"/>
    <property type="molecule type" value="Genomic_DNA"/>
</dbReference>
<name>A0A8K0G120_IGNLU</name>
<evidence type="ECO:0000313" key="2">
    <source>
        <dbReference type="Proteomes" id="UP000801492"/>
    </source>
</evidence>